<dbReference type="Gene3D" id="3.40.190.10">
    <property type="entry name" value="Periplasmic binding protein-like II"/>
    <property type="match status" value="2"/>
</dbReference>
<feature type="region of interest" description="Disordered" evidence="1">
    <location>
        <begin position="3018"/>
        <end position="3047"/>
    </location>
</feature>
<feature type="region of interest" description="Disordered" evidence="1">
    <location>
        <begin position="2188"/>
        <end position="2212"/>
    </location>
</feature>
<dbReference type="PANTHER" id="PTHR43081">
    <property type="entry name" value="ADENYLATE CYCLASE, TERMINAL-DIFFERENTIATION SPECIFIC-RELATED"/>
    <property type="match status" value="1"/>
</dbReference>
<dbReference type="ExpressionAtlas" id="A0A2K3DXD8">
    <property type="expression patterns" value="differential"/>
</dbReference>
<feature type="region of interest" description="Disordered" evidence="1">
    <location>
        <begin position="1739"/>
        <end position="1776"/>
    </location>
</feature>
<dbReference type="Proteomes" id="UP000006906">
    <property type="component" value="Chromosome 3"/>
</dbReference>
<feature type="compositionally biased region" description="Basic and acidic residues" evidence="1">
    <location>
        <begin position="1757"/>
        <end position="1769"/>
    </location>
</feature>
<dbReference type="KEGG" id="cre:CHLRE_03g175650v5"/>
<dbReference type="RefSeq" id="XP_001703276.2">
    <property type="nucleotide sequence ID" value="XM_001703224.3"/>
</dbReference>
<gene>
    <name evidence="5" type="ORF">CHLRE_03g175650v5</name>
</gene>
<dbReference type="GO" id="GO:0035556">
    <property type="term" value="P:intracellular signal transduction"/>
    <property type="evidence" value="ECO:0007669"/>
    <property type="project" value="InterPro"/>
</dbReference>
<feature type="signal peptide" evidence="3">
    <location>
        <begin position="1"/>
        <end position="24"/>
    </location>
</feature>
<dbReference type="GO" id="GO:0022857">
    <property type="term" value="F:transmembrane transporter activity"/>
    <property type="evidence" value="ECO:0000318"/>
    <property type="project" value="GO_Central"/>
</dbReference>
<dbReference type="PaxDb" id="3055-EDP05958"/>
<feature type="region of interest" description="Disordered" evidence="1">
    <location>
        <begin position="1564"/>
        <end position="1615"/>
    </location>
</feature>
<keyword evidence="6" id="KW-1185">Reference proteome</keyword>
<feature type="compositionally biased region" description="Polar residues" evidence="1">
    <location>
        <begin position="1605"/>
        <end position="1615"/>
    </location>
</feature>
<feature type="region of interest" description="Disordered" evidence="1">
    <location>
        <begin position="2656"/>
        <end position="2694"/>
    </location>
</feature>
<feature type="transmembrane region" description="Helical" evidence="2">
    <location>
        <begin position="653"/>
        <end position="674"/>
    </location>
</feature>
<feature type="region of interest" description="Disordered" evidence="1">
    <location>
        <begin position="873"/>
        <end position="906"/>
    </location>
</feature>
<feature type="region of interest" description="Disordered" evidence="1">
    <location>
        <begin position="2007"/>
        <end position="2045"/>
    </location>
</feature>
<dbReference type="GO" id="GO:0016020">
    <property type="term" value="C:membrane"/>
    <property type="evidence" value="ECO:0000318"/>
    <property type="project" value="GO_Central"/>
</dbReference>
<feature type="domain" description="Guanylate cyclase" evidence="4">
    <location>
        <begin position="708"/>
        <end position="766"/>
    </location>
</feature>
<dbReference type="Pfam" id="PF13416">
    <property type="entry name" value="SBP_bac_8"/>
    <property type="match status" value="1"/>
</dbReference>
<dbReference type="PROSITE" id="PS50125">
    <property type="entry name" value="GUANYLATE_CYCLASE_2"/>
    <property type="match status" value="1"/>
</dbReference>
<keyword evidence="2" id="KW-0472">Membrane</keyword>
<evidence type="ECO:0000256" key="2">
    <source>
        <dbReference type="SAM" id="Phobius"/>
    </source>
</evidence>
<feature type="region of interest" description="Disordered" evidence="1">
    <location>
        <begin position="1841"/>
        <end position="1883"/>
    </location>
</feature>
<feature type="compositionally biased region" description="Polar residues" evidence="1">
    <location>
        <begin position="822"/>
        <end position="836"/>
    </location>
</feature>
<keyword evidence="2" id="KW-1133">Transmembrane helix</keyword>
<dbReference type="InterPro" id="IPR050697">
    <property type="entry name" value="Adenylyl/Guanylyl_Cyclase_3/4"/>
</dbReference>
<dbReference type="OrthoDB" id="546765at2759"/>
<dbReference type="InterPro" id="IPR006059">
    <property type="entry name" value="SBP"/>
</dbReference>
<feature type="region of interest" description="Disordered" evidence="1">
    <location>
        <begin position="1082"/>
        <end position="1102"/>
    </location>
</feature>
<dbReference type="Gramene" id="PNW85195">
    <property type="protein sequence ID" value="PNW85195"/>
    <property type="gene ID" value="CHLRE_03g175650v5"/>
</dbReference>
<evidence type="ECO:0000313" key="5">
    <source>
        <dbReference type="EMBL" id="PNW85195.1"/>
    </source>
</evidence>
<feature type="region of interest" description="Disordered" evidence="1">
    <location>
        <begin position="1214"/>
        <end position="1275"/>
    </location>
</feature>
<feature type="region of interest" description="Disordered" evidence="1">
    <location>
        <begin position="2723"/>
        <end position="2748"/>
    </location>
</feature>
<accession>A0A2K3DXD8</accession>
<feature type="region of interest" description="Disordered" evidence="1">
    <location>
        <begin position="24"/>
        <end position="44"/>
    </location>
</feature>
<feature type="compositionally biased region" description="Polar residues" evidence="1">
    <location>
        <begin position="2034"/>
        <end position="2045"/>
    </location>
</feature>
<feature type="region of interest" description="Disordered" evidence="1">
    <location>
        <begin position="3098"/>
        <end position="3126"/>
    </location>
</feature>
<dbReference type="SUPFAM" id="SSF55073">
    <property type="entry name" value="Nucleotide cyclase"/>
    <property type="match status" value="2"/>
</dbReference>
<evidence type="ECO:0000313" key="6">
    <source>
        <dbReference type="Proteomes" id="UP000006906"/>
    </source>
</evidence>
<dbReference type="Gene3D" id="3.30.70.1230">
    <property type="entry name" value="Nucleotide cyclase"/>
    <property type="match status" value="4"/>
</dbReference>
<feature type="compositionally biased region" description="Low complexity" evidence="1">
    <location>
        <begin position="1244"/>
        <end position="1260"/>
    </location>
</feature>
<keyword evidence="2" id="KW-0812">Transmembrane</keyword>
<sequence length="3214" mass="328578">MMCAILLMCVFWFVLGAASPLGDAQTPAAPGSSADTSSEPRGSLPRYLQSAGCVRLLASSAAQGGGPLQVGIRLPQNRFWLDRLVGEITVTEGNGTGYHAPVLFQLPAASGHSSNATTTEAADAADAWLVPAHELSELMARGVAADVGRLLQADRSSGWWDVAPQYREALALYGGTVAAVPLGAGPLLMFVRSDVLAAAGQPVPPQSWQALLAFAERYSGMRRPHDPAHALCLPAGPDCTRLHLLHAVWASVAQTRGRRQGLYFDPWTGAPRLDTAALHYALQLVANLTAAAAPQTRAGLPGAAAACGVGTAAAAADDGCMCTSAADINADSTPLSTCSCAVTLKAGTDHMQAIRECIQEVGPAGARYQVFGAPGSETVWKEDDDTLAPCNAETCPGADVLEALEVSAAAPIAVAAGTAAAQDLPTDAAGTARQALVNRSPWLTAVSLVGVINSRSSPEAQMRSYLLLSALALRLRCQWAGNNTAGPLDGSGALARMGLMGDCYAGQLDAAQAAAAASSSYDAAAELWRDVLRVSRAEAMHPNADWDLGMAASQQQLRTVMLGLLANATSCGALHLTGIGSQTSAAAPPPASDSSCWGALQAALRAAQAHIAAAYPPEAVLPSLRNELDLDHKIASNAVMQAPEKSLHEVHQLVLLILGVACGAVVLVALLLLLQRRRLTLLGHVVAKMMPQAGRSSARPAPFGRDMCLVVTDIQDSTSLWECLPPAEMDAAIDLHHACLRTLVLKHEGYESATEGDSFILAFWTPFHALAFALEAQTALLDVAWPARLLEEAVCSPVITSLEPGWPFNAPRPSDNTAEHPSASTGIPSSTFMSPRSSAPARLTRHVAMGLSPRSMATACGASPILGFGGFSRASSQQGPEGLSALEQGRGSDLGGEGASTPPFRPNSTPAEADGMEFLPVTSYGVLRDVGREEDLAAAAHEYGAGLSYNILSAGYLSIGAESHTGTGVLGLQEGTSPPASPSPVPPQHAIGGSPLQEMLWAAAAVGTACPMDPMALGAESELVVLPVVQRTHSEVSPQQHPLMVAAPSIAPTAVAGELKSRRAPPRMLRPALDLLLGSGRTKDVRPSLDLPQATKHPATRGAISNPLSSFAATAVVTGENCLEAVEGDSCGGNTVTAAATRDSSHDRSYLSSGMLLGRGTNNSGAGLRATTRTAAMAFSSIHGDQNENANAAITTQGAARFSTSSMTTARAAGAAPACTVSPEHEPQLNRNERLGDWLRRVAGSRSNASSASGAPGAKPGDPPPAYLNRQRREAADDVYDSATEHCVLRGLRVRVGVSLGPINPAEMSHNAASQRTVYGGAAAVLAKAVSDAAHGGMVTLTGDVFERLRFHTPAKLPSHFAIRAGRFSLGSCSGETDVYTIWPESLTQRMALLPPPRCLASAVSPSVYDAPVRRAAVAVLHVPALPALKVWDAAVTTAAVGVLCGVAQREARAHGGYLVLTSAHERALQALSGGVQRPVGLVPMEPLMAAFSTALDAARWALAVQEGLSAPDCPWPPALLQHELCCEAVLPLLEETHPSLSGAMAAAPSGTLTVHPFVGQHLQQTQSAHTRRRSYDRPSLTGLMSSSSAGRWLQGHMPMRRPGGSQSAAGDALNSGSSVAALQLQPLTSPASPQTGSPRANPATLTIAPPVLPEALRYLPAGRNSRVSTPLPASSCIVTMPPAMLRKRGSADTATAQLILNQQHRAVMLHNSALLRAQSYASVRSVVNQSTGTGCGPAETAASGLGMQAPQSPTERACHSQASDEHTDSAPLPVLGTSATTSSAFSGAMSNPISAQYAASAAMAAAGPMMLGALGLPSAWPRHMYARPNTAWRPVLDVAEERSGGSSDEPDEVAGGADRDGSHLSRNGRLASPGGGVWPSTSAAAPFSTSMIGGGRASLDSALTSARSDAGPIMSGEEPTPSLQTRQLGQGRAPSMDAGARSFHSRPSQGHLQAAQLDVAQQARPPLGRLPSVSKLLLRPAPAAAGLSQVDISSANGSVFNYAAASDEPDTNRRVPSKHHSPLPADSDAGGASQPSPTTVSQRASLCRDATVLGRGASGAEGRLDTEPSVAASPLLGGGSEVEGYGGDVPPSPFSAVAGADAIRDAAPGWTLLVRGLRVQVGIDVGTVGWCVPPATARLAYTGHPVLRAEKLAHRARPGQVVLSERANEQVGATQLAQMEEWMDGTQTQGGFQLSPRPSQQHLHQQSHAPAEIAEAASAEQGLRTLGRPLMTAQLPKPTNRLRRSQKRSAFVCRFTRWDQAFGAMYAQVCSPPQPVSTSAQLYGTLQGSPGAPRAASQGGGALHARILAGRGGSPAASQLSREGSLAYGVAAPGRSPASHTSPRSSAVGMMEGMLSGIHKMASGALIGEGVGGGDGLWLGSAPRIRTPPHTPLGGASHGGRSRLSNAGAVLASAATRLLSGGSAAAAAAAAAFGGSKVDESSGSGVAGSSASRLHVSSFQAAVQAGRERAAATSTSNVIAQGGMSRSQGGMLDIGHQQPVPQLIPASAPTSPAGSFGNNWPQAASTQHAPSRSTQALLQQTVSGWGGASPPLHDPHPALGASGSGNWASMGGATMPLVMCTRLDELDDGCGAESGASRRQMRGRQHVEGAGARSTGVGPVPEGVVGHTDLDELMWPPGVHGGSASGVGGIRGGAMAATASQQQQGQAHAHKQSSQALAPHPVSQGRPRADATPQMHPMEMLRGQSDFLDSDRANGAADLTSVARPCSGQASQQAPPDHHAAPGVAGERSAARAWLRVSGWQPQGPALARLPSGYPLSAPTVPAGQPGPKATAAIAKAALAPEPRLQVQPAAPAPQHLTVDEAPLPNGAAVLPAPLRALQQQVSSEAVSTSSSVTFTAPPLIDQQQEEGVAGSTELWPRRYVPVLVSSSLAPGHRGSRILTQLGGGSSGSPSGSGGGQAPRKPAVRQLLPDDGEMDVDLLTRRHSGTPGSGSGSAGSSALSFGKSVAFGVESGLAFGGLAAAAEADLVARHSHVLPGLPEEACVLGGDSGSLPMAPPLHGLTGKSGSSGSSGSHGSHGRGVGPARRHTRHAVAHARDAWSPPAMAVTYESSPRSQQHEIDRFFASGGACHAAGAISTAPAHHPAPRCGHAGDQEEQEELDAGSMQQPVSSDHVLLTMDGLVDTAAAGGRLSVRGTQQLSSLEFWVGAASGGAHTGATQTAPAAAAPGVEAREYANGAGGGIGSAPMGAVVGLHA</sequence>
<dbReference type="InterPro" id="IPR001054">
    <property type="entry name" value="A/G_cyclase"/>
</dbReference>
<feature type="compositionally biased region" description="Polar residues" evidence="1">
    <location>
        <begin position="2509"/>
        <end position="2544"/>
    </location>
</feature>
<feature type="region of interest" description="Disordered" evidence="1">
    <location>
        <begin position="1903"/>
        <end position="1954"/>
    </location>
</feature>
<feature type="region of interest" description="Disordered" evidence="1">
    <location>
        <begin position="2058"/>
        <end position="2082"/>
    </location>
</feature>
<dbReference type="GeneID" id="5728862"/>
<dbReference type="InParanoid" id="A0A2K3DXD8"/>
<name>A0A2K3DXD8_CHLRE</name>
<feature type="chain" id="PRO_5014406239" description="Guanylate cyclase domain-containing protein" evidence="3">
    <location>
        <begin position="25"/>
        <end position="3214"/>
    </location>
</feature>
<feature type="compositionally biased region" description="Gly residues" evidence="1">
    <location>
        <begin position="2903"/>
        <end position="2918"/>
    </location>
</feature>
<feature type="region of interest" description="Disordered" evidence="1">
    <location>
        <begin position="809"/>
        <end position="836"/>
    </location>
</feature>
<organism evidence="5 6">
    <name type="scientific">Chlamydomonas reinhardtii</name>
    <name type="common">Chlamydomonas smithii</name>
    <dbReference type="NCBI Taxonomy" id="3055"/>
    <lineage>
        <taxon>Eukaryota</taxon>
        <taxon>Viridiplantae</taxon>
        <taxon>Chlorophyta</taxon>
        <taxon>core chlorophytes</taxon>
        <taxon>Chlorophyceae</taxon>
        <taxon>CS clade</taxon>
        <taxon>Chlamydomonadales</taxon>
        <taxon>Chlamydomonadaceae</taxon>
        <taxon>Chlamydomonas</taxon>
    </lineage>
</organism>
<dbReference type="InterPro" id="IPR029787">
    <property type="entry name" value="Nucleotide_cyclase"/>
</dbReference>
<keyword evidence="3" id="KW-0732">Signal</keyword>
<evidence type="ECO:0000259" key="4">
    <source>
        <dbReference type="PROSITE" id="PS50125"/>
    </source>
</evidence>
<feature type="compositionally biased region" description="Polar residues" evidence="1">
    <location>
        <begin position="2188"/>
        <end position="2209"/>
    </location>
</feature>
<evidence type="ECO:0000256" key="3">
    <source>
        <dbReference type="SAM" id="SignalP"/>
    </source>
</evidence>
<evidence type="ECO:0000256" key="1">
    <source>
        <dbReference type="SAM" id="MobiDB-lite"/>
    </source>
</evidence>
<protein>
    <recommendedName>
        <fullName evidence="4">Guanylate cyclase domain-containing protein</fullName>
    </recommendedName>
</protein>
<dbReference type="GO" id="GO:0009190">
    <property type="term" value="P:cyclic nucleotide biosynthetic process"/>
    <property type="evidence" value="ECO:0007669"/>
    <property type="project" value="InterPro"/>
</dbReference>
<dbReference type="PANTHER" id="PTHR43081:SF1">
    <property type="entry name" value="ADENYLATE CYCLASE, TERMINAL-DIFFERENTIATION SPECIFIC"/>
    <property type="match status" value="1"/>
</dbReference>
<feature type="compositionally biased region" description="Basic and acidic residues" evidence="1">
    <location>
        <begin position="1223"/>
        <end position="1240"/>
    </location>
</feature>
<feature type="region of interest" description="Disordered" evidence="1">
    <location>
        <begin position="2504"/>
        <end position="2565"/>
    </location>
</feature>
<dbReference type="EMBL" id="CM008964">
    <property type="protein sequence ID" value="PNW85195.1"/>
    <property type="molecule type" value="Genomic_DNA"/>
</dbReference>
<feature type="region of interest" description="Disordered" evidence="1">
    <location>
        <begin position="2896"/>
        <end position="2929"/>
    </location>
</feature>
<proteinExistence type="predicted"/>
<dbReference type="SUPFAM" id="SSF53850">
    <property type="entry name" value="Periplasmic binding protein-like II"/>
    <property type="match status" value="1"/>
</dbReference>
<reference evidence="5 6" key="1">
    <citation type="journal article" date="2007" name="Science">
        <title>The Chlamydomonas genome reveals the evolution of key animal and plant functions.</title>
        <authorList>
            <person name="Merchant S.S."/>
            <person name="Prochnik S.E."/>
            <person name="Vallon O."/>
            <person name="Harris E.H."/>
            <person name="Karpowicz S.J."/>
            <person name="Witman G.B."/>
            <person name="Terry A."/>
            <person name="Salamov A."/>
            <person name="Fritz-Laylin L.K."/>
            <person name="Marechal-Drouard L."/>
            <person name="Marshall W.F."/>
            <person name="Qu L.H."/>
            <person name="Nelson D.R."/>
            <person name="Sanderfoot A.A."/>
            <person name="Spalding M.H."/>
            <person name="Kapitonov V.V."/>
            <person name="Ren Q."/>
            <person name="Ferris P."/>
            <person name="Lindquist E."/>
            <person name="Shapiro H."/>
            <person name="Lucas S.M."/>
            <person name="Grimwood J."/>
            <person name="Schmutz J."/>
            <person name="Cardol P."/>
            <person name="Cerutti H."/>
            <person name="Chanfreau G."/>
            <person name="Chen C.L."/>
            <person name="Cognat V."/>
            <person name="Croft M.T."/>
            <person name="Dent R."/>
            <person name="Dutcher S."/>
            <person name="Fernandez E."/>
            <person name="Fukuzawa H."/>
            <person name="Gonzalez-Ballester D."/>
            <person name="Gonzalez-Halphen D."/>
            <person name="Hallmann A."/>
            <person name="Hanikenne M."/>
            <person name="Hippler M."/>
            <person name="Inwood W."/>
            <person name="Jabbari K."/>
            <person name="Kalanon M."/>
            <person name="Kuras R."/>
            <person name="Lefebvre P.A."/>
            <person name="Lemaire S.D."/>
            <person name="Lobanov A.V."/>
            <person name="Lohr M."/>
            <person name="Manuell A."/>
            <person name="Meier I."/>
            <person name="Mets L."/>
            <person name="Mittag M."/>
            <person name="Mittelmeier T."/>
            <person name="Moroney J.V."/>
            <person name="Moseley J."/>
            <person name="Napoli C."/>
            <person name="Nedelcu A.M."/>
            <person name="Niyogi K."/>
            <person name="Novoselov S.V."/>
            <person name="Paulsen I.T."/>
            <person name="Pazour G."/>
            <person name="Purton S."/>
            <person name="Ral J.P."/>
            <person name="Riano-Pachon D.M."/>
            <person name="Riekhof W."/>
            <person name="Rymarquis L."/>
            <person name="Schroda M."/>
            <person name="Stern D."/>
            <person name="Umen J."/>
            <person name="Willows R."/>
            <person name="Wilson N."/>
            <person name="Zimmer S.L."/>
            <person name="Allmer J."/>
            <person name="Balk J."/>
            <person name="Bisova K."/>
            <person name="Chen C.J."/>
            <person name="Elias M."/>
            <person name="Gendler K."/>
            <person name="Hauser C."/>
            <person name="Lamb M.R."/>
            <person name="Ledford H."/>
            <person name="Long J.C."/>
            <person name="Minagawa J."/>
            <person name="Page M.D."/>
            <person name="Pan J."/>
            <person name="Pootakham W."/>
            <person name="Roje S."/>
            <person name="Rose A."/>
            <person name="Stahlberg E."/>
            <person name="Terauchi A.M."/>
            <person name="Yang P."/>
            <person name="Ball S."/>
            <person name="Bowler C."/>
            <person name="Dieckmann C.L."/>
            <person name="Gladyshev V.N."/>
            <person name="Green P."/>
            <person name="Jorgensen R."/>
            <person name="Mayfield S."/>
            <person name="Mueller-Roeber B."/>
            <person name="Rajamani S."/>
            <person name="Sayre R.T."/>
            <person name="Brokstein P."/>
            <person name="Dubchak I."/>
            <person name="Goodstein D."/>
            <person name="Hornick L."/>
            <person name="Huang Y.W."/>
            <person name="Jhaveri J."/>
            <person name="Luo Y."/>
            <person name="Martinez D."/>
            <person name="Ngau W.C."/>
            <person name="Otillar B."/>
            <person name="Poliakov A."/>
            <person name="Porter A."/>
            <person name="Szajkowski L."/>
            <person name="Werner G."/>
            <person name="Zhou K."/>
            <person name="Grigoriev I.V."/>
            <person name="Rokhsar D.S."/>
            <person name="Grossman A.R."/>
        </authorList>
    </citation>
    <scope>NUCLEOTIDE SEQUENCE [LARGE SCALE GENOMIC DNA]</scope>
    <source>
        <strain evidence="6">CC-503</strain>
    </source>
</reference>
<feature type="compositionally biased region" description="Low complexity" evidence="1">
    <location>
        <begin position="3019"/>
        <end position="3034"/>
    </location>
</feature>
<feature type="compositionally biased region" description="Low complexity" evidence="1">
    <location>
        <begin position="2656"/>
        <end position="2677"/>
    </location>
</feature>
<feature type="region of interest" description="Disordered" evidence="1">
    <location>
        <begin position="2592"/>
        <end position="2622"/>
    </location>
</feature>